<name>A0A6A5W437_9PLEO</name>
<feature type="compositionally biased region" description="Low complexity" evidence="1">
    <location>
        <begin position="314"/>
        <end position="334"/>
    </location>
</feature>
<gene>
    <name evidence="2" type="ORF">P154DRAFT_610117</name>
</gene>
<accession>A0A6A5W437</accession>
<dbReference type="EMBL" id="ML977634">
    <property type="protein sequence ID" value="KAF1995704.1"/>
    <property type="molecule type" value="Genomic_DNA"/>
</dbReference>
<feature type="compositionally biased region" description="Polar residues" evidence="1">
    <location>
        <begin position="345"/>
        <end position="371"/>
    </location>
</feature>
<proteinExistence type="predicted"/>
<feature type="compositionally biased region" description="Pro residues" evidence="1">
    <location>
        <begin position="405"/>
        <end position="425"/>
    </location>
</feature>
<sequence>MTVFPLYWMMWHERPTSFPPPKHRNMSSSAGSTGSSSSGAIAASLRLVAIVASPGSERHCAMGAARGGRGWGGVVRNGQLRGLGVRWRLGDGGQSSITNMLLVMMRHGYYVGQPSRESSHAQVVVVVVVVVRCVSLFPIRRERWRTSPFQSSRLLELGHSIDLLQDSHDTAPTENAPASVQPTLPPSPAIRCDTDDAPSPRLWVRAPLRCPGLHSSRLLSPIAAPARLLTSPAAPSALAMAHQYGNQHGSQHGQQQPQPPPPPGQHHHSPYGPPAAPAGQYSSAYGNQFYNPGQRNNVAPIQTQNHAQMQGQRGAPYSPYSQPSPGGGMQSPSALSPTMAGMSAQKRQQLSPNAASPTYGTAYNAPYQNMHSPGVASPGPQPYMNHNMSGAAPQAAPSFNHPQPYQMPPNPNARPPPNSMPPPKQPASKMQDNTELEKASAKDYDVSNVSDVLWGTGVDLREEEEAMLETIGKRKDETSFNSQSSNTVSPNASFNWNLNSHGAYQGTGGLQQPMTVEQQQAELVRKHEQAARALAEVSQAPLQDPFLKAGVVRQKMMNRAAEFGVSVNIHGLFDKIPNAPANVTRTSFGDRVTGDSIDALEADSILNRDAPFVEVLSLICLAAEERVRTIIEDAFGLAQTRQNTADGIVDPAFADFVRLDGQTTSDVTVEPKNLSKSSWEAPDSAVSPLTTSNSELHHPKPAKNSLLNDIEANTARLPTPPSETPPTPKPTICISNKITASLGKRVSDDFDYETARLAKRQKRKAGNAATTADPVETVVPIIPEKMTKKERDRLNKLDQTEEVMQKKTAATALKFMGGIGGFGKKQYSWMMGGSGKSGAATPQSNAAATPAGTAASGTATPAEKDNQPKEKELQGLRRTFGMREDSEEGKGVQLRDLVQVMDADGKLKRLTTCVYGLGRPTIKKGDYATAAKTRAEAEGVAAKFGAVPGGARRP</sequence>
<feature type="compositionally biased region" description="Low complexity" evidence="1">
    <location>
        <begin position="846"/>
        <end position="861"/>
    </location>
</feature>
<evidence type="ECO:0000256" key="1">
    <source>
        <dbReference type="SAM" id="MobiDB-lite"/>
    </source>
</evidence>
<organism evidence="2 3">
    <name type="scientific">Amniculicola lignicola CBS 123094</name>
    <dbReference type="NCBI Taxonomy" id="1392246"/>
    <lineage>
        <taxon>Eukaryota</taxon>
        <taxon>Fungi</taxon>
        <taxon>Dikarya</taxon>
        <taxon>Ascomycota</taxon>
        <taxon>Pezizomycotina</taxon>
        <taxon>Dothideomycetes</taxon>
        <taxon>Pleosporomycetidae</taxon>
        <taxon>Pleosporales</taxon>
        <taxon>Amniculicolaceae</taxon>
        <taxon>Amniculicola</taxon>
    </lineage>
</organism>
<dbReference type="OrthoDB" id="21060at2759"/>
<protein>
    <submittedName>
        <fullName evidence="2">Uncharacterized protein</fullName>
    </submittedName>
</protein>
<keyword evidence="3" id="KW-1185">Reference proteome</keyword>
<feature type="compositionally biased region" description="Polar residues" evidence="1">
    <location>
        <begin position="288"/>
        <end position="311"/>
    </location>
</feature>
<dbReference type="AlphaFoldDB" id="A0A6A5W437"/>
<evidence type="ECO:0000313" key="3">
    <source>
        <dbReference type="Proteomes" id="UP000799779"/>
    </source>
</evidence>
<feature type="region of interest" description="Disordered" evidence="1">
    <location>
        <begin position="244"/>
        <end position="441"/>
    </location>
</feature>
<feature type="compositionally biased region" description="Low complexity" evidence="1">
    <location>
        <begin position="244"/>
        <end position="256"/>
    </location>
</feature>
<reference evidence="2" key="1">
    <citation type="journal article" date="2020" name="Stud. Mycol.">
        <title>101 Dothideomycetes genomes: a test case for predicting lifestyles and emergence of pathogens.</title>
        <authorList>
            <person name="Haridas S."/>
            <person name="Albert R."/>
            <person name="Binder M."/>
            <person name="Bloem J."/>
            <person name="Labutti K."/>
            <person name="Salamov A."/>
            <person name="Andreopoulos B."/>
            <person name="Baker S."/>
            <person name="Barry K."/>
            <person name="Bills G."/>
            <person name="Bluhm B."/>
            <person name="Cannon C."/>
            <person name="Castanera R."/>
            <person name="Culley D."/>
            <person name="Daum C."/>
            <person name="Ezra D."/>
            <person name="Gonzalez J."/>
            <person name="Henrissat B."/>
            <person name="Kuo A."/>
            <person name="Liang C."/>
            <person name="Lipzen A."/>
            <person name="Lutzoni F."/>
            <person name="Magnuson J."/>
            <person name="Mondo S."/>
            <person name="Nolan M."/>
            <person name="Ohm R."/>
            <person name="Pangilinan J."/>
            <person name="Park H.-J."/>
            <person name="Ramirez L."/>
            <person name="Alfaro M."/>
            <person name="Sun H."/>
            <person name="Tritt A."/>
            <person name="Yoshinaga Y."/>
            <person name="Zwiers L.-H."/>
            <person name="Turgeon B."/>
            <person name="Goodwin S."/>
            <person name="Spatafora J."/>
            <person name="Crous P."/>
            <person name="Grigoriev I."/>
        </authorList>
    </citation>
    <scope>NUCLEOTIDE SEQUENCE</scope>
    <source>
        <strain evidence="2">CBS 123094</strain>
    </source>
</reference>
<feature type="region of interest" description="Disordered" evidence="1">
    <location>
        <begin position="666"/>
        <end position="703"/>
    </location>
</feature>
<dbReference type="Proteomes" id="UP000799779">
    <property type="component" value="Unassembled WGS sequence"/>
</dbReference>
<feature type="compositionally biased region" description="Polar residues" evidence="1">
    <location>
        <begin position="172"/>
        <end position="182"/>
    </location>
</feature>
<feature type="compositionally biased region" description="Low complexity" evidence="1">
    <location>
        <begin position="277"/>
        <end position="286"/>
    </location>
</feature>
<feature type="region of interest" description="Disordered" evidence="1">
    <location>
        <begin position="833"/>
        <end position="870"/>
    </location>
</feature>
<feature type="region of interest" description="Disordered" evidence="1">
    <location>
        <begin position="167"/>
        <end position="196"/>
    </location>
</feature>
<evidence type="ECO:0000313" key="2">
    <source>
        <dbReference type="EMBL" id="KAF1995704.1"/>
    </source>
</evidence>